<dbReference type="EC" id="2.7.13.3" evidence="3"/>
<comment type="subcellular location">
    <subcellularLocation>
        <location evidence="2">Membrane</location>
        <topology evidence="2">Multi-pass membrane protein</topology>
    </subcellularLocation>
</comment>
<dbReference type="InterPro" id="IPR036890">
    <property type="entry name" value="HATPase_C_sf"/>
</dbReference>
<dbReference type="Pfam" id="PF00989">
    <property type="entry name" value="PAS"/>
    <property type="match status" value="1"/>
</dbReference>
<gene>
    <name evidence="16" type="ORF">C5Y83_06870</name>
</gene>
<dbReference type="InterPro" id="IPR001610">
    <property type="entry name" value="PAC"/>
</dbReference>
<dbReference type="InterPro" id="IPR003594">
    <property type="entry name" value="HATPase_dom"/>
</dbReference>
<dbReference type="InterPro" id="IPR000700">
    <property type="entry name" value="PAS-assoc_C"/>
</dbReference>
<accession>A0A2S8FZP1</accession>
<dbReference type="RefSeq" id="WP_105328911.1">
    <property type="nucleotide sequence ID" value="NZ_PUHY01000005.1"/>
</dbReference>
<sequence length="483" mass="54355">MEAEGQYKIDLEICPMPILLVARSGKIVRTNKRLESLFGYQHGALLGKSVDLLVPEEFRPAHPDLRDAYFEVPTNRRMGTGRDLYGVRQDGEMIPVEIGLDPLEFDGEMMVMVSILDISERKKNEAMILRALNAASSAMIQVSEHGIIELVNESATSLFGYEIDEMLGEPIEILVPERYRRKHTVYRTSYQATRDARRMGDGRELFGVRKDGSEFPVEIGLTPIHEADGKSTMCTIIDVTDRKAKERFIAAKNQQLESLNQDLVQFAYSASHDLKAPLASIAGLLSYAEADLAAGDVEEVQSNLTRSRELADRLAKRIEDMLQLARSDMVMDDWVEIDIDQRIRTAWAALSTDNSKLTTKYRHADRFWSIPVRLDAIIENLMSNAVKYRDKSRKECVVSVETWNEQEHFILSIADNGIGIPAEHRDRIFKLFQRVSDTDHPGSGLGLAITKKNVTQLGGTIAVDCDNGMTTFRVTLPQGHLQI</sequence>
<evidence type="ECO:0000259" key="14">
    <source>
        <dbReference type="PROSITE" id="PS50112"/>
    </source>
</evidence>
<keyword evidence="7" id="KW-0547">Nucleotide-binding</keyword>
<keyword evidence="8" id="KW-0418">Kinase</keyword>
<proteinExistence type="predicted"/>
<evidence type="ECO:0000256" key="2">
    <source>
        <dbReference type="ARBA" id="ARBA00004141"/>
    </source>
</evidence>
<evidence type="ECO:0000256" key="11">
    <source>
        <dbReference type="ARBA" id="ARBA00023012"/>
    </source>
</evidence>
<comment type="catalytic activity">
    <reaction evidence="1">
        <text>ATP + protein L-histidine = ADP + protein N-phospho-L-histidine.</text>
        <dbReference type="EC" id="2.7.13.3"/>
    </reaction>
</comment>
<dbReference type="GO" id="GO:0000155">
    <property type="term" value="F:phosphorelay sensor kinase activity"/>
    <property type="evidence" value="ECO:0007669"/>
    <property type="project" value="InterPro"/>
</dbReference>
<dbReference type="SUPFAM" id="SSF47384">
    <property type="entry name" value="Homodimeric domain of signal transducing histidine kinase"/>
    <property type="match status" value="1"/>
</dbReference>
<evidence type="ECO:0000256" key="4">
    <source>
        <dbReference type="ARBA" id="ARBA00022553"/>
    </source>
</evidence>
<evidence type="ECO:0000256" key="7">
    <source>
        <dbReference type="ARBA" id="ARBA00022741"/>
    </source>
</evidence>
<feature type="domain" description="PAS" evidence="14">
    <location>
        <begin position="3"/>
        <end position="57"/>
    </location>
</feature>
<dbReference type="Gene3D" id="1.10.287.130">
    <property type="match status" value="1"/>
</dbReference>
<dbReference type="EMBL" id="PUHY01000005">
    <property type="protein sequence ID" value="PQO37662.1"/>
    <property type="molecule type" value="Genomic_DNA"/>
</dbReference>
<dbReference type="GO" id="GO:0030295">
    <property type="term" value="F:protein kinase activator activity"/>
    <property type="evidence" value="ECO:0007669"/>
    <property type="project" value="TreeGrafter"/>
</dbReference>
<dbReference type="Pfam" id="PF13426">
    <property type="entry name" value="PAS_9"/>
    <property type="match status" value="1"/>
</dbReference>
<dbReference type="GO" id="GO:0006355">
    <property type="term" value="P:regulation of DNA-templated transcription"/>
    <property type="evidence" value="ECO:0007669"/>
    <property type="project" value="InterPro"/>
</dbReference>
<dbReference type="PANTHER" id="PTHR42878">
    <property type="entry name" value="TWO-COMPONENT HISTIDINE KINASE"/>
    <property type="match status" value="1"/>
</dbReference>
<evidence type="ECO:0000256" key="6">
    <source>
        <dbReference type="ARBA" id="ARBA00022692"/>
    </source>
</evidence>
<protein>
    <recommendedName>
        <fullName evidence="3">histidine kinase</fullName>
        <ecNumber evidence="3">2.7.13.3</ecNumber>
    </recommendedName>
</protein>
<dbReference type="InterPro" id="IPR005467">
    <property type="entry name" value="His_kinase_dom"/>
</dbReference>
<keyword evidence="4" id="KW-0597">Phosphoprotein</keyword>
<dbReference type="CDD" id="cd00075">
    <property type="entry name" value="HATPase"/>
    <property type="match status" value="1"/>
</dbReference>
<dbReference type="SMART" id="SM00086">
    <property type="entry name" value="PAC"/>
    <property type="match status" value="2"/>
</dbReference>
<dbReference type="Gene3D" id="3.30.450.20">
    <property type="entry name" value="PAS domain"/>
    <property type="match status" value="2"/>
</dbReference>
<dbReference type="Pfam" id="PF02518">
    <property type="entry name" value="HATPase_c"/>
    <property type="match status" value="1"/>
</dbReference>
<keyword evidence="10" id="KW-1133">Transmembrane helix</keyword>
<evidence type="ECO:0000256" key="12">
    <source>
        <dbReference type="ARBA" id="ARBA00023136"/>
    </source>
</evidence>
<dbReference type="Proteomes" id="UP000238322">
    <property type="component" value="Unassembled WGS sequence"/>
</dbReference>
<dbReference type="InterPro" id="IPR013767">
    <property type="entry name" value="PAS_fold"/>
</dbReference>
<name>A0A2S8FZP1_9BACT</name>
<dbReference type="PRINTS" id="PR00344">
    <property type="entry name" value="BCTRLSENSOR"/>
</dbReference>
<keyword evidence="5" id="KW-0808">Transferase</keyword>
<dbReference type="GO" id="GO:0000156">
    <property type="term" value="F:phosphorelay response regulator activity"/>
    <property type="evidence" value="ECO:0007669"/>
    <property type="project" value="TreeGrafter"/>
</dbReference>
<evidence type="ECO:0000313" key="16">
    <source>
        <dbReference type="EMBL" id="PQO37662.1"/>
    </source>
</evidence>
<dbReference type="Pfam" id="PF00512">
    <property type="entry name" value="HisKA"/>
    <property type="match status" value="1"/>
</dbReference>
<dbReference type="InterPro" id="IPR004358">
    <property type="entry name" value="Sig_transdc_His_kin-like_C"/>
</dbReference>
<dbReference type="PANTHER" id="PTHR42878:SF7">
    <property type="entry name" value="SENSOR HISTIDINE KINASE GLRK"/>
    <property type="match status" value="1"/>
</dbReference>
<evidence type="ECO:0000256" key="10">
    <source>
        <dbReference type="ARBA" id="ARBA00022989"/>
    </source>
</evidence>
<dbReference type="SUPFAM" id="SSF55874">
    <property type="entry name" value="ATPase domain of HSP90 chaperone/DNA topoisomerase II/histidine kinase"/>
    <property type="match status" value="1"/>
</dbReference>
<comment type="caution">
    <text evidence="16">The sequence shown here is derived from an EMBL/GenBank/DDBJ whole genome shotgun (WGS) entry which is preliminary data.</text>
</comment>
<dbReference type="NCBIfam" id="TIGR00229">
    <property type="entry name" value="sensory_box"/>
    <property type="match status" value="2"/>
</dbReference>
<dbReference type="SMART" id="SM00388">
    <property type="entry name" value="HisKA"/>
    <property type="match status" value="1"/>
</dbReference>
<dbReference type="Gene3D" id="3.30.565.10">
    <property type="entry name" value="Histidine kinase-like ATPase, C-terminal domain"/>
    <property type="match status" value="1"/>
</dbReference>
<evidence type="ECO:0000256" key="3">
    <source>
        <dbReference type="ARBA" id="ARBA00012438"/>
    </source>
</evidence>
<evidence type="ECO:0000259" key="15">
    <source>
        <dbReference type="PROSITE" id="PS50113"/>
    </source>
</evidence>
<dbReference type="SMART" id="SM00091">
    <property type="entry name" value="PAS"/>
    <property type="match status" value="2"/>
</dbReference>
<dbReference type="GO" id="GO:0016020">
    <property type="term" value="C:membrane"/>
    <property type="evidence" value="ECO:0007669"/>
    <property type="project" value="UniProtKB-SubCell"/>
</dbReference>
<evidence type="ECO:0000256" key="5">
    <source>
        <dbReference type="ARBA" id="ARBA00022679"/>
    </source>
</evidence>
<keyword evidence="6" id="KW-0812">Transmembrane</keyword>
<dbReference type="GO" id="GO:0007234">
    <property type="term" value="P:osmosensory signaling via phosphorelay pathway"/>
    <property type="evidence" value="ECO:0007669"/>
    <property type="project" value="TreeGrafter"/>
</dbReference>
<evidence type="ECO:0000259" key="13">
    <source>
        <dbReference type="PROSITE" id="PS50109"/>
    </source>
</evidence>
<dbReference type="PROSITE" id="PS50112">
    <property type="entry name" value="PAS"/>
    <property type="match status" value="2"/>
</dbReference>
<evidence type="ECO:0000256" key="9">
    <source>
        <dbReference type="ARBA" id="ARBA00022840"/>
    </source>
</evidence>
<dbReference type="SUPFAM" id="SSF55785">
    <property type="entry name" value="PYP-like sensor domain (PAS domain)"/>
    <property type="match status" value="2"/>
</dbReference>
<dbReference type="InterPro" id="IPR003661">
    <property type="entry name" value="HisK_dim/P_dom"/>
</dbReference>
<feature type="domain" description="Histidine kinase" evidence="13">
    <location>
        <begin position="269"/>
        <end position="480"/>
    </location>
</feature>
<feature type="domain" description="PAC" evidence="15">
    <location>
        <begin position="201"/>
        <end position="251"/>
    </location>
</feature>
<keyword evidence="12" id="KW-0472">Membrane</keyword>
<keyword evidence="11" id="KW-0902">Two-component regulatory system</keyword>
<evidence type="ECO:0000313" key="17">
    <source>
        <dbReference type="Proteomes" id="UP000238322"/>
    </source>
</evidence>
<reference evidence="16 17" key="1">
    <citation type="submission" date="2018-02" db="EMBL/GenBank/DDBJ databases">
        <title>Comparative genomes isolates from brazilian mangrove.</title>
        <authorList>
            <person name="Araujo J.E."/>
            <person name="Taketani R.G."/>
            <person name="Silva M.C.P."/>
            <person name="Loureco M.V."/>
            <person name="Andreote F.D."/>
        </authorList>
    </citation>
    <scope>NUCLEOTIDE SEQUENCE [LARGE SCALE GENOMIC DNA]</scope>
    <source>
        <strain evidence="16 17">Hex-1 MGV</strain>
    </source>
</reference>
<dbReference type="InterPro" id="IPR050351">
    <property type="entry name" value="BphY/WalK/GraS-like"/>
</dbReference>
<dbReference type="CDD" id="cd00082">
    <property type="entry name" value="HisKA"/>
    <property type="match status" value="1"/>
</dbReference>
<evidence type="ECO:0000256" key="8">
    <source>
        <dbReference type="ARBA" id="ARBA00022777"/>
    </source>
</evidence>
<organism evidence="16 17">
    <name type="scientific">Blastopirellula marina</name>
    <dbReference type="NCBI Taxonomy" id="124"/>
    <lineage>
        <taxon>Bacteria</taxon>
        <taxon>Pseudomonadati</taxon>
        <taxon>Planctomycetota</taxon>
        <taxon>Planctomycetia</taxon>
        <taxon>Pirellulales</taxon>
        <taxon>Pirellulaceae</taxon>
        <taxon>Blastopirellula</taxon>
    </lineage>
</organism>
<dbReference type="InterPro" id="IPR036097">
    <property type="entry name" value="HisK_dim/P_sf"/>
</dbReference>
<dbReference type="AlphaFoldDB" id="A0A2S8FZP1"/>
<dbReference type="GO" id="GO:0005524">
    <property type="term" value="F:ATP binding"/>
    <property type="evidence" value="ECO:0007669"/>
    <property type="project" value="UniProtKB-KW"/>
</dbReference>
<dbReference type="InterPro" id="IPR000014">
    <property type="entry name" value="PAS"/>
</dbReference>
<dbReference type="PROSITE" id="PS50113">
    <property type="entry name" value="PAC"/>
    <property type="match status" value="1"/>
</dbReference>
<keyword evidence="9" id="KW-0067">ATP-binding</keyword>
<feature type="domain" description="PAS" evidence="14">
    <location>
        <begin position="124"/>
        <end position="193"/>
    </location>
</feature>
<dbReference type="PROSITE" id="PS50109">
    <property type="entry name" value="HIS_KIN"/>
    <property type="match status" value="1"/>
</dbReference>
<evidence type="ECO:0000256" key="1">
    <source>
        <dbReference type="ARBA" id="ARBA00000085"/>
    </source>
</evidence>
<dbReference type="InterPro" id="IPR035965">
    <property type="entry name" value="PAS-like_dom_sf"/>
</dbReference>
<dbReference type="SMART" id="SM00387">
    <property type="entry name" value="HATPase_c"/>
    <property type="match status" value="1"/>
</dbReference>
<dbReference type="CDD" id="cd00130">
    <property type="entry name" value="PAS"/>
    <property type="match status" value="2"/>
</dbReference>